<keyword evidence="2" id="KW-1185">Reference proteome</keyword>
<protein>
    <submittedName>
        <fullName evidence="1">Uncharacterized protein</fullName>
    </submittedName>
</protein>
<evidence type="ECO:0000313" key="1">
    <source>
        <dbReference type="EMBL" id="KAI4380457.1"/>
    </source>
</evidence>
<evidence type="ECO:0000313" key="2">
    <source>
        <dbReference type="Proteomes" id="UP001057402"/>
    </source>
</evidence>
<reference evidence="2" key="1">
    <citation type="journal article" date="2023" name="Front. Plant Sci.">
        <title>Chromosomal-level genome assembly of Melastoma candidum provides insights into trichome evolution.</title>
        <authorList>
            <person name="Zhong Y."/>
            <person name="Wu W."/>
            <person name="Sun C."/>
            <person name="Zou P."/>
            <person name="Liu Y."/>
            <person name="Dai S."/>
            <person name="Zhou R."/>
        </authorList>
    </citation>
    <scope>NUCLEOTIDE SEQUENCE [LARGE SCALE GENOMIC DNA]</scope>
</reference>
<dbReference type="Proteomes" id="UP001057402">
    <property type="component" value="Chromosome 3"/>
</dbReference>
<proteinExistence type="predicted"/>
<comment type="caution">
    <text evidence="1">The sequence shown here is derived from an EMBL/GenBank/DDBJ whole genome shotgun (WGS) entry which is preliminary data.</text>
</comment>
<accession>A0ACB9RN96</accession>
<gene>
    <name evidence="1" type="ORF">MLD38_006647</name>
</gene>
<name>A0ACB9RN96_9MYRT</name>
<sequence>MRICINKDVGLLKINKQFQIFSYLLFSSSSAFSFFFLCFSAFILFVTFGPFFFCFSCFNLDLKLLTYGSKGNSTSIN</sequence>
<dbReference type="EMBL" id="CM042882">
    <property type="protein sequence ID" value="KAI4380457.1"/>
    <property type="molecule type" value="Genomic_DNA"/>
</dbReference>
<organism evidence="1 2">
    <name type="scientific">Melastoma candidum</name>
    <dbReference type="NCBI Taxonomy" id="119954"/>
    <lineage>
        <taxon>Eukaryota</taxon>
        <taxon>Viridiplantae</taxon>
        <taxon>Streptophyta</taxon>
        <taxon>Embryophyta</taxon>
        <taxon>Tracheophyta</taxon>
        <taxon>Spermatophyta</taxon>
        <taxon>Magnoliopsida</taxon>
        <taxon>eudicotyledons</taxon>
        <taxon>Gunneridae</taxon>
        <taxon>Pentapetalae</taxon>
        <taxon>rosids</taxon>
        <taxon>malvids</taxon>
        <taxon>Myrtales</taxon>
        <taxon>Melastomataceae</taxon>
        <taxon>Melastomatoideae</taxon>
        <taxon>Melastomateae</taxon>
        <taxon>Melastoma</taxon>
    </lineage>
</organism>